<sequence length="80" mass="9469">MSTSAEEKFRSEKEWNWAEKYGSEWFILRWITRPLPKRVMVSISRLVCPLPRLLATSFLRSRHQYLVGVRVDNKCNIGLS</sequence>
<reference evidence="2" key="1">
    <citation type="journal article" date="2021" name="G3 (Bethesda)">
        <title>Chromosome assembled and annotated genome sequence of Aspergillus flavus NRRL 3357.</title>
        <authorList>
            <person name="Skerker J.M."/>
            <person name="Pianalto K.M."/>
            <person name="Mondo S.J."/>
            <person name="Yang K."/>
            <person name="Arkin A.P."/>
            <person name="Keller N.P."/>
            <person name="Grigoriev I.V."/>
            <person name="Louise Glass N.L."/>
        </authorList>
    </citation>
    <scope>NUCLEOTIDE SEQUENCE [LARGE SCALE GENOMIC DNA]</scope>
    <source>
        <strain evidence="2">ATCC 200026 / FGSC A1120 / IAM 13836 / NRRL 3357 / JCM 12722 / SRRC 167</strain>
    </source>
</reference>
<proteinExistence type="predicted"/>
<name>A0A7U2QT70_ASPFN</name>
<keyword evidence="2" id="KW-1185">Reference proteome</keyword>
<dbReference type="EMBL" id="CP044621">
    <property type="protein sequence ID" value="QRD83953.1"/>
    <property type="molecule type" value="Genomic_DNA"/>
</dbReference>
<dbReference type="Proteomes" id="UP000596276">
    <property type="component" value="Chromosome 5"/>
</dbReference>
<protein>
    <submittedName>
        <fullName evidence="1">Uncharacterized protein</fullName>
    </submittedName>
</protein>
<evidence type="ECO:0000313" key="1">
    <source>
        <dbReference type="EMBL" id="QRD83953.1"/>
    </source>
</evidence>
<gene>
    <name evidence="1" type="ORF">F9C07_6441</name>
</gene>
<dbReference type="VEuPathDB" id="FungiDB:F9C07_6441"/>
<organism evidence="1 2">
    <name type="scientific">Aspergillus flavus (strain ATCC 200026 / FGSC A1120 / IAM 13836 / NRRL 3357 / JCM 12722 / SRRC 167)</name>
    <dbReference type="NCBI Taxonomy" id="332952"/>
    <lineage>
        <taxon>Eukaryota</taxon>
        <taxon>Fungi</taxon>
        <taxon>Dikarya</taxon>
        <taxon>Ascomycota</taxon>
        <taxon>Pezizomycotina</taxon>
        <taxon>Eurotiomycetes</taxon>
        <taxon>Eurotiomycetidae</taxon>
        <taxon>Eurotiales</taxon>
        <taxon>Aspergillaceae</taxon>
        <taxon>Aspergillus</taxon>
        <taxon>Aspergillus subgen. Circumdati</taxon>
    </lineage>
</organism>
<evidence type="ECO:0000313" key="2">
    <source>
        <dbReference type="Proteomes" id="UP000596276"/>
    </source>
</evidence>
<dbReference type="AlphaFoldDB" id="A0A7U2QT70"/>
<accession>A0A7U2QT70</accession>